<evidence type="ECO:0000256" key="4">
    <source>
        <dbReference type="ARBA" id="ARBA00033418"/>
    </source>
</evidence>
<dbReference type="AlphaFoldDB" id="A0A9P7Y2H8"/>
<dbReference type="InterPro" id="IPR010031">
    <property type="entry name" value="FAD_lactone_oxidase-like"/>
</dbReference>
<dbReference type="InterPro" id="IPR006094">
    <property type="entry name" value="Oxid_FAD_bind_N"/>
</dbReference>
<sequence>MAMTYDTLTQPQTQEPTPIAFAKVGSPMAIVDGVAFSGGDEWTNYGGNQTVQTERLFYPKTLEDLKVIVREARNNNKKVRCVGSGHSWSATAVTPDYMVSVNGMDKIHKPVRAQDGSGWTVTLETGVLVSQLDTFLRAHNPPLAVPSQVVPDVAHSSEFHSNRSLFSSRFNDLSQVRFGGILTMGCHGGGLNLRTLSDTITEMKIVNAHGELVTYSAAKDPEAFNVACLNLGLLGIIYTATIKVEEMNTRLRVTDSFPTLASLFQSPQAGLNLKALILGNDSTEFFHWPFQRFMQPDQNKNIWVKESKRTTEPAEDLKKYEGLPPMVDNPFFSTFQTGSRIMEIPDALHFPIGDGVTTVVDAGCAIKVDSDFKNICETITELIEKNWEFATSMPERKDTAIEFRFIKASDKILSPAYDKDPETIFCMISILAVSGTPDFEEYSASIIANWIGKYNAKPHWPKMWEKVDGIIPYLQREYGDRITRFNRVRKSQDPADMFVNDTWRPLFQENEY</sequence>
<feature type="domain" description="FAD-binding PCMH-type" evidence="5">
    <location>
        <begin position="49"/>
        <end position="247"/>
    </location>
</feature>
<reference evidence="6" key="1">
    <citation type="submission" date="2021-06" db="EMBL/GenBank/DDBJ databases">
        <title>Genome Sequence of Mortierella hyaline Strain SCG-10, a Cold-Adapted, Nitrate-Reducing Fungus Isolated from Soil in Minnesota, USA.</title>
        <authorList>
            <person name="Aldossari N."/>
        </authorList>
    </citation>
    <scope>NUCLEOTIDE SEQUENCE</scope>
    <source>
        <strain evidence="6">SCG-10</strain>
    </source>
</reference>
<comment type="caution">
    <text evidence="6">The sequence shown here is derived from an EMBL/GenBank/DDBJ whole genome shotgun (WGS) entry which is preliminary data.</text>
</comment>
<dbReference type="GO" id="GO:0016020">
    <property type="term" value="C:membrane"/>
    <property type="evidence" value="ECO:0007669"/>
    <property type="project" value="InterPro"/>
</dbReference>
<keyword evidence="7" id="KW-1185">Reference proteome</keyword>
<organism evidence="6 7">
    <name type="scientific">Linnemannia hyalina</name>
    <dbReference type="NCBI Taxonomy" id="64524"/>
    <lineage>
        <taxon>Eukaryota</taxon>
        <taxon>Fungi</taxon>
        <taxon>Fungi incertae sedis</taxon>
        <taxon>Mucoromycota</taxon>
        <taxon>Mortierellomycotina</taxon>
        <taxon>Mortierellomycetes</taxon>
        <taxon>Mortierellales</taxon>
        <taxon>Mortierellaceae</taxon>
        <taxon>Linnemannia</taxon>
    </lineage>
</organism>
<evidence type="ECO:0000259" key="5">
    <source>
        <dbReference type="PROSITE" id="PS51387"/>
    </source>
</evidence>
<dbReference type="SUPFAM" id="SSF56176">
    <property type="entry name" value="FAD-binding/transporter-associated domain-like"/>
    <property type="match status" value="1"/>
</dbReference>
<dbReference type="InterPro" id="IPR016169">
    <property type="entry name" value="FAD-bd_PCMH_sub2"/>
</dbReference>
<evidence type="ECO:0000256" key="3">
    <source>
        <dbReference type="ARBA" id="ARBA00023002"/>
    </source>
</evidence>
<dbReference type="Proteomes" id="UP000707451">
    <property type="component" value="Unassembled WGS sequence"/>
</dbReference>
<dbReference type="InterPro" id="IPR016167">
    <property type="entry name" value="FAD-bd_PCMH_sub1"/>
</dbReference>
<dbReference type="Pfam" id="PF04030">
    <property type="entry name" value="ALO"/>
    <property type="match status" value="1"/>
</dbReference>
<dbReference type="OrthoDB" id="610608at2759"/>
<dbReference type="EMBL" id="JAHRHY010000004">
    <property type="protein sequence ID" value="KAG9070289.1"/>
    <property type="molecule type" value="Genomic_DNA"/>
</dbReference>
<dbReference type="InterPro" id="IPR036318">
    <property type="entry name" value="FAD-bd_PCMH-like_sf"/>
</dbReference>
<protein>
    <recommendedName>
        <fullName evidence="2">D-arabinono-1,4-lactone oxidase</fullName>
        <ecNumber evidence="2">1.1.3.37</ecNumber>
    </recommendedName>
    <alternativeName>
        <fullName evidence="4">L-galactono-gamma-lactone oxidase</fullName>
    </alternativeName>
</protein>
<evidence type="ECO:0000313" key="7">
    <source>
        <dbReference type="Proteomes" id="UP000707451"/>
    </source>
</evidence>
<dbReference type="PROSITE" id="PS51387">
    <property type="entry name" value="FAD_PCMH"/>
    <property type="match status" value="1"/>
</dbReference>
<dbReference type="GO" id="GO:0003885">
    <property type="term" value="F:D-arabinono-1,4-lactone oxidase activity"/>
    <property type="evidence" value="ECO:0007669"/>
    <property type="project" value="UniProtKB-EC"/>
</dbReference>
<evidence type="ECO:0000313" key="6">
    <source>
        <dbReference type="EMBL" id="KAG9070289.1"/>
    </source>
</evidence>
<dbReference type="PIRSF" id="PIRSF000136">
    <property type="entry name" value="LGO_GLO"/>
    <property type="match status" value="1"/>
</dbReference>
<proteinExistence type="predicted"/>
<dbReference type="Pfam" id="PF01565">
    <property type="entry name" value="FAD_binding_4"/>
    <property type="match status" value="1"/>
</dbReference>
<dbReference type="Gene3D" id="3.30.43.10">
    <property type="entry name" value="Uridine Diphospho-n-acetylenolpyruvylglucosamine Reductase, domain 2"/>
    <property type="match status" value="1"/>
</dbReference>
<dbReference type="Gene3D" id="3.30.70.2520">
    <property type="match status" value="1"/>
</dbReference>
<keyword evidence="3" id="KW-0560">Oxidoreductase</keyword>
<dbReference type="InterPro" id="IPR007173">
    <property type="entry name" value="ALO_C"/>
</dbReference>
<name>A0A9P7Y2H8_9FUNG</name>
<accession>A0A9P7Y2H8</accession>
<gene>
    <name evidence="6" type="ORF">KI688_009626</name>
</gene>
<dbReference type="GO" id="GO:0071949">
    <property type="term" value="F:FAD binding"/>
    <property type="evidence" value="ECO:0007669"/>
    <property type="project" value="InterPro"/>
</dbReference>
<comment type="pathway">
    <text evidence="1">Cofactor biosynthesis; D-erythroascorbate biosynthesis; dehydro-D-arabinono-1,4-lactone from D-arabinose: step 2/2.</text>
</comment>
<dbReference type="Gene3D" id="3.30.465.10">
    <property type="match status" value="1"/>
</dbReference>
<dbReference type="PANTHER" id="PTHR43762">
    <property type="entry name" value="L-GULONOLACTONE OXIDASE"/>
    <property type="match status" value="1"/>
</dbReference>
<dbReference type="InterPro" id="IPR016166">
    <property type="entry name" value="FAD-bd_PCMH"/>
</dbReference>
<evidence type="ECO:0000256" key="2">
    <source>
        <dbReference type="ARBA" id="ARBA00013136"/>
    </source>
</evidence>
<evidence type="ECO:0000256" key="1">
    <source>
        <dbReference type="ARBA" id="ARBA00005083"/>
    </source>
</evidence>
<dbReference type="EC" id="1.1.3.37" evidence="2"/>
<dbReference type="PANTHER" id="PTHR43762:SF1">
    <property type="entry name" value="D-ARABINONO-1,4-LACTONE OXIDASE"/>
    <property type="match status" value="1"/>
</dbReference>